<dbReference type="InterPro" id="IPR017853">
    <property type="entry name" value="GH"/>
</dbReference>
<dbReference type="EMBL" id="JAVRFD010000001">
    <property type="protein sequence ID" value="MDT0541533.1"/>
    <property type="molecule type" value="Genomic_DNA"/>
</dbReference>
<protein>
    <recommendedName>
        <fullName evidence="7">Xylan alpha-1,2-glucuronidase</fullName>
        <ecNumber evidence="7">3.2.1.131</ecNumber>
    </recommendedName>
</protein>
<evidence type="ECO:0000256" key="7">
    <source>
        <dbReference type="RuleBase" id="RU361198"/>
    </source>
</evidence>
<evidence type="ECO:0000256" key="3">
    <source>
        <dbReference type="ARBA" id="ARBA00022801"/>
    </source>
</evidence>
<dbReference type="GO" id="GO:0016787">
    <property type="term" value="F:hydrolase activity"/>
    <property type="evidence" value="ECO:0007669"/>
    <property type="project" value="UniProtKB-KW"/>
</dbReference>
<proteinExistence type="inferred from homology"/>
<feature type="domain" description="Glycosyl hydrolase family 67 C-terminal" evidence="10">
    <location>
        <begin position="494"/>
        <end position="714"/>
    </location>
</feature>
<organism evidence="12 13">
    <name type="scientific">Streptomyces lonegramiae</name>
    <dbReference type="NCBI Taxonomy" id="3075524"/>
    <lineage>
        <taxon>Bacteria</taxon>
        <taxon>Bacillati</taxon>
        <taxon>Actinomycetota</taxon>
        <taxon>Actinomycetes</taxon>
        <taxon>Kitasatosporales</taxon>
        <taxon>Streptomycetaceae</taxon>
        <taxon>Streptomyces</taxon>
    </lineage>
</organism>
<dbReference type="Pfam" id="PF07488">
    <property type="entry name" value="Glyco_hydro_67M"/>
    <property type="match status" value="1"/>
</dbReference>
<dbReference type="SUPFAM" id="SSF55545">
    <property type="entry name" value="beta-N-acetylhexosaminidase-like domain"/>
    <property type="match status" value="1"/>
</dbReference>
<comment type="catalytic activity">
    <reaction evidence="7">
        <text>Hydrolysis of (1-&gt;2)-alpha-D-(4-O-methyl)glucuronosyl links in the main chain of hardwood xylans.</text>
        <dbReference type="EC" id="3.2.1.131"/>
    </reaction>
</comment>
<keyword evidence="6 7" id="KW-0624">Polysaccharide degradation</keyword>
<evidence type="ECO:0000256" key="2">
    <source>
        <dbReference type="ARBA" id="ARBA00022651"/>
    </source>
</evidence>
<evidence type="ECO:0000256" key="6">
    <source>
        <dbReference type="ARBA" id="ARBA00023326"/>
    </source>
</evidence>
<keyword evidence="3 7" id="KW-0378">Hydrolase</keyword>
<dbReference type="InterPro" id="IPR011100">
    <property type="entry name" value="Glyco_hydro_67_cat"/>
</dbReference>
<evidence type="ECO:0000313" key="12">
    <source>
        <dbReference type="EMBL" id="MDT0541533.1"/>
    </source>
</evidence>
<dbReference type="InterPro" id="IPR005154">
    <property type="entry name" value="Glyco_hydro_67_aGlcAse_N"/>
</dbReference>
<evidence type="ECO:0000256" key="8">
    <source>
        <dbReference type="SAM" id="SignalP"/>
    </source>
</evidence>
<dbReference type="EC" id="3.2.1.131" evidence="7"/>
<dbReference type="InterPro" id="IPR011099">
    <property type="entry name" value="Glyco_hydro_67_C"/>
</dbReference>
<gene>
    <name evidence="12" type="ORF">RND15_02220</name>
</gene>
<keyword evidence="2 7" id="KW-0858">Xylan degradation</keyword>
<keyword evidence="13" id="KW-1185">Reference proteome</keyword>
<evidence type="ECO:0000256" key="4">
    <source>
        <dbReference type="ARBA" id="ARBA00023277"/>
    </source>
</evidence>
<dbReference type="Gene3D" id="3.30.379.10">
    <property type="entry name" value="Chitobiase/beta-hexosaminidase domain 2-like"/>
    <property type="match status" value="1"/>
</dbReference>
<dbReference type="SUPFAM" id="SSF51445">
    <property type="entry name" value="(Trans)glycosidases"/>
    <property type="match status" value="1"/>
</dbReference>
<evidence type="ECO:0000259" key="9">
    <source>
        <dbReference type="Pfam" id="PF03648"/>
    </source>
</evidence>
<dbReference type="InterPro" id="IPR037054">
    <property type="entry name" value="A-glucoronidase_C_sf"/>
</dbReference>
<dbReference type="Pfam" id="PF03648">
    <property type="entry name" value="Glyco_hydro_67N"/>
    <property type="match status" value="1"/>
</dbReference>
<feature type="chain" id="PRO_5045410750" description="Xylan alpha-1,2-glucuronidase" evidence="8">
    <location>
        <begin position="32"/>
        <end position="977"/>
    </location>
</feature>
<comment type="similarity">
    <text evidence="1 7">Belongs to the glycosyl hydrolase 67 family.</text>
</comment>
<evidence type="ECO:0000313" key="13">
    <source>
        <dbReference type="Proteomes" id="UP001180754"/>
    </source>
</evidence>
<name>A0ABU2X6J0_9ACTN</name>
<evidence type="ECO:0000256" key="1">
    <source>
        <dbReference type="ARBA" id="ARBA00008833"/>
    </source>
</evidence>
<accession>A0ABU2X6J0</accession>
<dbReference type="RefSeq" id="WP_311721803.1">
    <property type="nucleotide sequence ID" value="NZ_JAVRFD010000001.1"/>
</dbReference>
<dbReference type="Proteomes" id="UP001180754">
    <property type="component" value="Unassembled WGS sequence"/>
</dbReference>
<dbReference type="PROSITE" id="PS51318">
    <property type="entry name" value="TAT"/>
    <property type="match status" value="1"/>
</dbReference>
<dbReference type="Gene3D" id="3.20.20.80">
    <property type="entry name" value="Glycosidases"/>
    <property type="match status" value="1"/>
</dbReference>
<evidence type="ECO:0000256" key="5">
    <source>
        <dbReference type="ARBA" id="ARBA00023295"/>
    </source>
</evidence>
<dbReference type="InterPro" id="IPR006311">
    <property type="entry name" value="TAT_signal"/>
</dbReference>
<keyword evidence="4 7" id="KW-0119">Carbohydrate metabolism</keyword>
<dbReference type="Pfam" id="PF07477">
    <property type="entry name" value="Glyco_hydro_67C"/>
    <property type="match status" value="1"/>
</dbReference>
<comment type="subunit">
    <text evidence="7">Homodimer.</text>
</comment>
<dbReference type="Gene3D" id="2.60.120.430">
    <property type="entry name" value="Galactose-binding lectin"/>
    <property type="match status" value="1"/>
</dbReference>
<evidence type="ECO:0000259" key="10">
    <source>
        <dbReference type="Pfam" id="PF07477"/>
    </source>
</evidence>
<feature type="signal peptide" evidence="8">
    <location>
        <begin position="1"/>
        <end position="31"/>
    </location>
</feature>
<dbReference type="PANTHER" id="PTHR39207:SF1">
    <property type="entry name" value="ALPHA-GLUCURONIDASE A"/>
    <property type="match status" value="1"/>
</dbReference>
<dbReference type="PANTHER" id="PTHR39207">
    <property type="entry name" value="ALPHA-GLUCURONIDASE A"/>
    <property type="match status" value="1"/>
</dbReference>
<sequence length="977" mass="107123">MSSGIPRRSILSAAALGSAVGSLSLSAPASAQPVLDTEPSAATLPAEDGYDLWLRYRQVEDTGQLKRYRAALESLVWQGGGPLQRSAVDELARGLTGLLGTRVMPRAKSGSRAALVVGTPTSSALIRELVPAADLAELGDEGYVVRRVTWRGRNFTVVAAHADRGVLYGAFHLLRLVQTRRPLEHVDLTERPAAPLRVANHWDNKDGSIERGYAGRSFFDWEKLPQLDNRYTDYARVMASLGINGAVINNVNTPADYLAEPFLTKLAALAGVLRRYGVALYVTANFAAPIDLGGLNTADPLDPGVRSWWTKKAEEIYGRIEDFGGFLVKANSEGRPGPLDYGRTHADGANLLAGALRPYGGIVMWRAFVHDSDEKWDRQAYLDFTPLDGKFADNTVVQIKNGPIDFQVREPAHPLFASLPHTNSVIELQVTQEYTGHAAHLCYLVPQWKEVLDFDTLKAGEGSTVARVVTGRVHPYSHFGFAGVMNFGDARNWTGSHLAAANTHGYGRLSWNPDLSAQDLATEWTRMTFGNDPDVVKTVTALLRDSWRTYEDYTSPLGTGYLTHPPDGSVTGHLDPSPTTTTQFHKSNREGIGYDRTAATGNGYTKLYAPAIRDAYESPANCPEELLLFLHHVPYTHVLDNGKTVIQHIYDTHFSGAARVADMRTDWEGLRRRVDHRRFTEVRRQFGEQNTRAAQWRDTLVAYWFELSRIRDERRGWLQAIVAPADTALLGGERNELPVQVVNATGSGLRAVTTLDVPEGWRSEEATCYVASREGETVKMPVVPPPTPALATLHARPRSGAVQVLDSSLRSLARAVVVPPAARCVHALDAGPDSAPVLKDYTRLSPAGVWHEGAAFGWVGNSPAATDTGLFDVVRRDYVRSGAPTVLRLKLPAGRCTAHLLTGDPNTFNRPLIVRVDGTETARSEQLDGREFTWLRIPLDGGSSGREVDLELSTEKDKTWHLSACVVLAEDTPRPAR</sequence>
<comment type="caution">
    <text evidence="12">The sequence shown here is derived from an EMBL/GenBank/DDBJ whole genome shotgun (WGS) entry which is preliminary data.</text>
</comment>
<dbReference type="Gene3D" id="3.90.1330.10">
    <property type="entry name" value="Alpha-glucuronidase, C-terminal domain"/>
    <property type="match status" value="1"/>
</dbReference>
<keyword evidence="5 7" id="KW-0326">Glycosidase</keyword>
<keyword evidence="8" id="KW-0732">Signal</keyword>
<dbReference type="InterPro" id="IPR029018">
    <property type="entry name" value="Hex-like_dom2"/>
</dbReference>
<evidence type="ECO:0000259" key="11">
    <source>
        <dbReference type="Pfam" id="PF07488"/>
    </source>
</evidence>
<feature type="domain" description="Glycosyl hydrolase family 67 catalytic" evidence="11">
    <location>
        <begin position="177"/>
        <end position="493"/>
    </location>
</feature>
<feature type="domain" description="Alpha glucuronidase N-terminal" evidence="9">
    <location>
        <begin position="52"/>
        <end position="173"/>
    </location>
</feature>
<reference evidence="12" key="1">
    <citation type="submission" date="2024-05" db="EMBL/GenBank/DDBJ databases">
        <title>30 novel species of actinomycetes from the DSMZ collection.</title>
        <authorList>
            <person name="Nouioui I."/>
        </authorList>
    </citation>
    <scope>NUCLEOTIDE SEQUENCE</scope>
    <source>
        <strain evidence="12">DSM 41529</strain>
    </source>
</reference>